<dbReference type="HOGENOM" id="CLU_209184_0_0_3"/>
<dbReference type="RefSeq" id="WP_011820552.1">
    <property type="nucleotide sequence ID" value="NC_008817.1"/>
</dbReference>
<dbReference type="STRING" id="167542.P9515_12461"/>
<proteinExistence type="predicted"/>
<sequence>MQELQENTIDQIRTLLSYLKQTDLLKDKDILRCLDVIAREHGGEVVDKN</sequence>
<dbReference type="AlphaFoldDB" id="A2BXE2"/>
<evidence type="ECO:0000313" key="1">
    <source>
        <dbReference type="EMBL" id="ABM72453.1"/>
    </source>
</evidence>
<reference evidence="1 2" key="1">
    <citation type="journal article" date="2007" name="PLoS Genet.">
        <title>Patterns and implications of gene gain and loss in the evolution of Prochlorococcus.</title>
        <authorList>
            <person name="Kettler G.C."/>
            <person name="Martiny A.C."/>
            <person name="Huang K."/>
            <person name="Zucker J."/>
            <person name="Coleman M.L."/>
            <person name="Rodrigue S."/>
            <person name="Chen F."/>
            <person name="Lapidus A."/>
            <person name="Ferriera S."/>
            <person name="Johnson J."/>
            <person name="Steglich C."/>
            <person name="Church G.M."/>
            <person name="Richardson P."/>
            <person name="Chisholm S.W."/>
        </authorList>
    </citation>
    <scope>NUCLEOTIDE SEQUENCE [LARGE SCALE GENOMIC DNA]</scope>
    <source>
        <strain evidence="1 2">MIT 9515</strain>
    </source>
</reference>
<gene>
    <name evidence="1" type="ordered locus">P9515_12461</name>
</gene>
<name>A2BXE2_PROM5</name>
<protein>
    <submittedName>
        <fullName evidence="1">Uncharacterized protein</fullName>
    </submittedName>
</protein>
<dbReference type="KEGG" id="pmc:P9515_12461"/>
<dbReference type="GeneID" id="60202020"/>
<dbReference type="Proteomes" id="UP000001589">
    <property type="component" value="Chromosome"/>
</dbReference>
<organism evidence="1 2">
    <name type="scientific">Prochlorococcus marinus (strain MIT 9515)</name>
    <dbReference type="NCBI Taxonomy" id="167542"/>
    <lineage>
        <taxon>Bacteria</taxon>
        <taxon>Bacillati</taxon>
        <taxon>Cyanobacteriota</taxon>
        <taxon>Cyanophyceae</taxon>
        <taxon>Synechococcales</taxon>
        <taxon>Prochlorococcaceae</taxon>
        <taxon>Prochlorococcus</taxon>
    </lineage>
</organism>
<accession>A2BXE2</accession>
<evidence type="ECO:0000313" key="2">
    <source>
        <dbReference type="Proteomes" id="UP000001589"/>
    </source>
</evidence>
<dbReference type="EMBL" id="CP000552">
    <property type="protein sequence ID" value="ABM72453.1"/>
    <property type="molecule type" value="Genomic_DNA"/>
</dbReference>